<feature type="domain" description="EamA" evidence="13">
    <location>
        <begin position="69"/>
        <end position="192"/>
    </location>
</feature>
<dbReference type="InterPro" id="IPR037185">
    <property type="entry name" value="EmrE-like"/>
</dbReference>
<keyword evidence="7 12" id="KW-0812">Transmembrane</keyword>
<feature type="transmembrane region" description="Helical" evidence="12">
    <location>
        <begin position="59"/>
        <end position="77"/>
    </location>
</feature>
<evidence type="ECO:0000256" key="1">
    <source>
        <dbReference type="ARBA" id="ARBA00004651"/>
    </source>
</evidence>
<feature type="transmembrane region" description="Helical" evidence="12">
    <location>
        <begin position="151"/>
        <end position="169"/>
    </location>
</feature>
<evidence type="ECO:0000256" key="6">
    <source>
        <dbReference type="ARBA" id="ARBA00022556"/>
    </source>
</evidence>
<evidence type="ECO:0000256" key="12">
    <source>
        <dbReference type="SAM" id="Phobius"/>
    </source>
</evidence>
<dbReference type="PANTHER" id="PTHR30561">
    <property type="entry name" value="SMR FAMILY PROTON-DEPENDENT DRUG EFFLUX TRANSPORTER SUGE"/>
    <property type="match status" value="1"/>
</dbReference>
<feature type="transmembrane region" description="Helical" evidence="12">
    <location>
        <begin position="83"/>
        <end position="103"/>
    </location>
</feature>
<gene>
    <name evidence="14" type="ORF">GCM10010918_27110</name>
</gene>
<comment type="similarity">
    <text evidence="2">Belongs to the EamA transporter family.</text>
</comment>
<evidence type="ECO:0000256" key="3">
    <source>
        <dbReference type="ARBA" id="ARBA00022475"/>
    </source>
</evidence>
<dbReference type="GO" id="GO:0005886">
    <property type="term" value="C:plasma membrane"/>
    <property type="evidence" value="ECO:0007669"/>
    <property type="project" value="UniProtKB-SubCell"/>
</dbReference>
<evidence type="ECO:0000256" key="9">
    <source>
        <dbReference type="ARBA" id="ARBA00022989"/>
    </source>
</evidence>
<dbReference type="GO" id="GO:0009103">
    <property type="term" value="P:lipopolysaccharide biosynthetic process"/>
    <property type="evidence" value="ECO:0007669"/>
    <property type="project" value="UniProtKB-KW"/>
</dbReference>
<comment type="caution">
    <text evidence="14">The sequence shown here is derived from an EMBL/GenBank/DDBJ whole genome shotgun (WGS) entry which is preliminary data.</text>
</comment>
<keyword evidence="11 12" id="KW-0472">Membrane</keyword>
<feature type="transmembrane region" description="Helical" evidence="12">
    <location>
        <begin position="35"/>
        <end position="52"/>
    </location>
</feature>
<sequence length="194" mass="21071">MSQVYPMMRGSAALLIPLLCLVIYGEEFTRFNWIGLGLIVVGLFALSGIFSNRITKQSVITTLLTGTIGISITGYTLTDKSILLFMSPAGLLQIYNLAGFIALGAPALHSKKIKQEWLLNRRLILIGSIIAPSSYLLFLLAMQFAPISHISPIREISIVFGTILASIVLKEKQGAGRIGYSAIILLGIILIGFF</sequence>
<dbReference type="AlphaFoldDB" id="A0A917H7V2"/>
<dbReference type="GO" id="GO:0022857">
    <property type="term" value="F:transmembrane transporter activity"/>
    <property type="evidence" value="ECO:0007669"/>
    <property type="project" value="InterPro"/>
</dbReference>
<dbReference type="Proteomes" id="UP000600247">
    <property type="component" value="Unassembled WGS sequence"/>
</dbReference>
<keyword evidence="8" id="KW-0448">Lipopolysaccharide biosynthesis</keyword>
<dbReference type="InterPro" id="IPR000390">
    <property type="entry name" value="Small_drug/metabolite_transptr"/>
</dbReference>
<protein>
    <recommendedName>
        <fullName evidence="13">EamA domain-containing protein</fullName>
    </recommendedName>
</protein>
<proteinExistence type="inferred from homology"/>
<reference evidence="14 15" key="1">
    <citation type="journal article" date="2014" name="Int. J. Syst. Evol. Microbiol.">
        <title>Complete genome sequence of Corynebacterium casei LMG S-19264T (=DSM 44701T), isolated from a smear-ripened cheese.</title>
        <authorList>
            <consortium name="US DOE Joint Genome Institute (JGI-PGF)"/>
            <person name="Walter F."/>
            <person name="Albersmeier A."/>
            <person name="Kalinowski J."/>
            <person name="Ruckert C."/>
        </authorList>
    </citation>
    <scope>NUCLEOTIDE SEQUENCE [LARGE SCALE GENOMIC DNA]</scope>
    <source>
        <strain evidence="14 15">CGMCC 1.15286</strain>
    </source>
</reference>
<keyword evidence="5" id="KW-0997">Cell inner membrane</keyword>
<keyword evidence="6" id="KW-0441">Lipid A biosynthesis</keyword>
<feature type="transmembrane region" description="Helical" evidence="12">
    <location>
        <begin position="123"/>
        <end position="145"/>
    </location>
</feature>
<keyword evidence="9 12" id="KW-1133">Transmembrane helix</keyword>
<dbReference type="SUPFAM" id="SSF103481">
    <property type="entry name" value="Multidrug resistance efflux transporter EmrE"/>
    <property type="match status" value="2"/>
</dbReference>
<evidence type="ECO:0000259" key="13">
    <source>
        <dbReference type="Pfam" id="PF00892"/>
    </source>
</evidence>
<accession>A0A917H7V2</accession>
<dbReference type="Pfam" id="PF00892">
    <property type="entry name" value="EamA"/>
    <property type="match status" value="1"/>
</dbReference>
<evidence type="ECO:0000313" key="15">
    <source>
        <dbReference type="Proteomes" id="UP000600247"/>
    </source>
</evidence>
<evidence type="ECO:0000256" key="10">
    <source>
        <dbReference type="ARBA" id="ARBA00023098"/>
    </source>
</evidence>
<keyword evidence="4" id="KW-0444">Lipid biosynthesis</keyword>
<evidence type="ECO:0000313" key="14">
    <source>
        <dbReference type="EMBL" id="GGG70355.1"/>
    </source>
</evidence>
<evidence type="ECO:0000256" key="8">
    <source>
        <dbReference type="ARBA" id="ARBA00022985"/>
    </source>
</evidence>
<organism evidence="14 15">
    <name type="scientific">Paenibacillus radicis</name>
    <name type="common">ex Gao et al. 2016</name>
    <dbReference type="NCBI Taxonomy" id="1737354"/>
    <lineage>
        <taxon>Bacteria</taxon>
        <taxon>Bacillati</taxon>
        <taxon>Bacillota</taxon>
        <taxon>Bacilli</taxon>
        <taxon>Bacillales</taxon>
        <taxon>Paenibacillaceae</taxon>
        <taxon>Paenibacillus</taxon>
    </lineage>
</organism>
<dbReference type="Gene3D" id="1.10.3730.20">
    <property type="match status" value="2"/>
</dbReference>
<dbReference type="PANTHER" id="PTHR30561:SF9">
    <property type="entry name" value="4-AMINO-4-DEOXY-L-ARABINOSE-PHOSPHOUNDECAPRENOL FLIPPASE SUBUNIT ARNF-RELATED"/>
    <property type="match status" value="1"/>
</dbReference>
<dbReference type="EMBL" id="BMHY01000004">
    <property type="protein sequence ID" value="GGG70355.1"/>
    <property type="molecule type" value="Genomic_DNA"/>
</dbReference>
<evidence type="ECO:0000256" key="4">
    <source>
        <dbReference type="ARBA" id="ARBA00022516"/>
    </source>
</evidence>
<keyword evidence="3" id="KW-1003">Cell membrane</keyword>
<dbReference type="InterPro" id="IPR000620">
    <property type="entry name" value="EamA_dom"/>
</dbReference>
<evidence type="ECO:0000256" key="11">
    <source>
        <dbReference type="ARBA" id="ARBA00023136"/>
    </source>
</evidence>
<keyword evidence="15" id="KW-1185">Reference proteome</keyword>
<evidence type="ECO:0000256" key="7">
    <source>
        <dbReference type="ARBA" id="ARBA00022692"/>
    </source>
</evidence>
<comment type="subcellular location">
    <subcellularLocation>
        <location evidence="1">Cell membrane</location>
        <topology evidence="1">Multi-pass membrane protein</topology>
    </subcellularLocation>
</comment>
<keyword evidence="10" id="KW-0443">Lipid metabolism</keyword>
<name>A0A917H7V2_9BACL</name>
<evidence type="ECO:0000256" key="5">
    <source>
        <dbReference type="ARBA" id="ARBA00022519"/>
    </source>
</evidence>
<evidence type="ECO:0000256" key="2">
    <source>
        <dbReference type="ARBA" id="ARBA00007362"/>
    </source>
</evidence>
<feature type="transmembrane region" description="Helical" evidence="12">
    <location>
        <begin position="176"/>
        <end position="193"/>
    </location>
</feature>